<protein>
    <recommendedName>
        <fullName evidence="3">Anti-sigma factor</fullName>
    </recommendedName>
</protein>
<dbReference type="RefSeq" id="WP_341407555.1">
    <property type="nucleotide sequence ID" value="NZ_JBBUKT010000013.1"/>
</dbReference>
<dbReference type="EMBL" id="JBBUKT010000013">
    <property type="protein sequence ID" value="MEK7953789.1"/>
    <property type="molecule type" value="Genomic_DNA"/>
</dbReference>
<organism evidence="1 2">
    <name type="scientific">Luteolibacter soli</name>
    <dbReference type="NCBI Taxonomy" id="3135280"/>
    <lineage>
        <taxon>Bacteria</taxon>
        <taxon>Pseudomonadati</taxon>
        <taxon>Verrucomicrobiota</taxon>
        <taxon>Verrucomicrobiia</taxon>
        <taxon>Verrucomicrobiales</taxon>
        <taxon>Verrucomicrobiaceae</taxon>
        <taxon>Luteolibacter</taxon>
    </lineage>
</organism>
<sequence>MDPNLLPERLLPARDLLTRSLVLHPQDLAPAMPSGLAADLAARFAPRMAESAPVRIPLTERFRNWLSSPSFGLAAAAAVVIGVAIPMLSAPDPSTPEIFRGETMASVSDTVRIAFIGENADVTAAIKSSGNFEAFAFAADAASLPGPKVVIDFRTGTVNSVNSSGQTIHSSRLPIEAKQTPDVVADAISRLSGK</sequence>
<gene>
    <name evidence="1" type="ORF">WKV53_24955</name>
</gene>
<dbReference type="Proteomes" id="UP001371305">
    <property type="component" value="Unassembled WGS sequence"/>
</dbReference>
<proteinExistence type="predicted"/>
<comment type="caution">
    <text evidence="1">The sequence shown here is derived from an EMBL/GenBank/DDBJ whole genome shotgun (WGS) entry which is preliminary data.</text>
</comment>
<reference evidence="1 2" key="1">
    <citation type="submission" date="2024-04" db="EMBL/GenBank/DDBJ databases">
        <title>Luteolibacter sp. isolated from soil.</title>
        <authorList>
            <person name="An J."/>
        </authorList>
    </citation>
    <scope>NUCLEOTIDE SEQUENCE [LARGE SCALE GENOMIC DNA]</scope>
    <source>
        <strain evidence="1 2">Y139</strain>
    </source>
</reference>
<name>A0ABU9B187_9BACT</name>
<accession>A0ABU9B187</accession>
<evidence type="ECO:0000313" key="2">
    <source>
        <dbReference type="Proteomes" id="UP001371305"/>
    </source>
</evidence>
<evidence type="ECO:0000313" key="1">
    <source>
        <dbReference type="EMBL" id="MEK7953789.1"/>
    </source>
</evidence>
<keyword evidence="2" id="KW-1185">Reference proteome</keyword>
<evidence type="ECO:0008006" key="3">
    <source>
        <dbReference type="Google" id="ProtNLM"/>
    </source>
</evidence>